<protein>
    <submittedName>
        <fullName evidence="3">Uncharacterized protein</fullName>
    </submittedName>
</protein>
<dbReference type="OrthoDB" id="18798at2759"/>
<dbReference type="Pfam" id="PF00071">
    <property type="entry name" value="Ras"/>
    <property type="match status" value="1"/>
</dbReference>
<organism evidence="3 4">
    <name type="scientific">Entamoeba invadens IP1</name>
    <dbReference type="NCBI Taxonomy" id="370355"/>
    <lineage>
        <taxon>Eukaryota</taxon>
        <taxon>Amoebozoa</taxon>
        <taxon>Evosea</taxon>
        <taxon>Archamoebae</taxon>
        <taxon>Mastigamoebida</taxon>
        <taxon>Entamoebidae</taxon>
        <taxon>Entamoeba</taxon>
    </lineage>
</organism>
<keyword evidence="4" id="KW-1185">Reference proteome</keyword>
<reference evidence="3 4" key="1">
    <citation type="submission" date="2012-10" db="EMBL/GenBank/DDBJ databases">
        <authorList>
            <person name="Zafar N."/>
            <person name="Inman J."/>
            <person name="Hall N."/>
            <person name="Lorenzi H."/>
            <person name="Caler E."/>
        </authorList>
    </citation>
    <scope>NUCLEOTIDE SEQUENCE [LARGE SCALE GENOMIC DNA]</scope>
    <source>
        <strain evidence="3 4">IP1</strain>
    </source>
</reference>
<dbReference type="GeneID" id="14886664"/>
<dbReference type="PROSITE" id="PS51419">
    <property type="entry name" value="RAB"/>
    <property type="match status" value="1"/>
</dbReference>
<evidence type="ECO:0000256" key="2">
    <source>
        <dbReference type="ARBA" id="ARBA00023134"/>
    </source>
</evidence>
<dbReference type="InterPro" id="IPR027417">
    <property type="entry name" value="P-loop_NTPase"/>
</dbReference>
<dbReference type="SMART" id="SM00173">
    <property type="entry name" value="RAS"/>
    <property type="match status" value="1"/>
</dbReference>
<dbReference type="Proteomes" id="UP000014680">
    <property type="component" value="Unassembled WGS sequence"/>
</dbReference>
<sequence>MSDYTYPLVALLFGNARVGRRAIRERYALHQFNVKVDYCIEPWYGQHLTIEGGTIAVQLELYTDYPIAEAFMKNIWIPNSGIYIIVYSIDNLESFKALSKHREKMYEILNKRVGDEIIYAICGTKSDLENNREVSTEEGERLAEKWGCMFFEISSKLGVNIDEMVFTLVSQFKKKGLKTQKQMDTN</sequence>
<keyword evidence="2" id="KW-0342">GTP-binding</keyword>
<gene>
    <name evidence="3" type="ORF">EIN_383130</name>
</gene>
<dbReference type="SMART" id="SM00175">
    <property type="entry name" value="RAB"/>
    <property type="match status" value="1"/>
</dbReference>
<accession>A0A0A1U108</accession>
<evidence type="ECO:0000313" key="3">
    <source>
        <dbReference type="EMBL" id="ELP87689.1"/>
    </source>
</evidence>
<name>A0A0A1U108_ENTIV</name>
<dbReference type="RefSeq" id="XP_004254460.1">
    <property type="nucleotide sequence ID" value="XM_004254412.1"/>
</dbReference>
<dbReference type="PRINTS" id="PR00449">
    <property type="entry name" value="RASTRNSFRMNG"/>
</dbReference>
<dbReference type="InterPro" id="IPR001806">
    <property type="entry name" value="Small_GTPase"/>
</dbReference>
<dbReference type="PROSITE" id="PS51421">
    <property type="entry name" value="RAS"/>
    <property type="match status" value="1"/>
</dbReference>
<dbReference type="KEGG" id="eiv:EIN_383130"/>
<dbReference type="AlphaFoldDB" id="A0A0A1U108"/>
<dbReference type="SUPFAM" id="SSF52540">
    <property type="entry name" value="P-loop containing nucleoside triphosphate hydrolases"/>
    <property type="match status" value="1"/>
</dbReference>
<dbReference type="VEuPathDB" id="AmoebaDB:EIN_383130"/>
<dbReference type="GO" id="GO:0005525">
    <property type="term" value="F:GTP binding"/>
    <property type="evidence" value="ECO:0007669"/>
    <property type="project" value="UniProtKB-KW"/>
</dbReference>
<dbReference type="Gene3D" id="3.40.50.300">
    <property type="entry name" value="P-loop containing nucleotide triphosphate hydrolases"/>
    <property type="match status" value="1"/>
</dbReference>
<dbReference type="PANTHER" id="PTHR24070">
    <property type="entry name" value="RAS, DI-RAS, AND RHEB FAMILY MEMBERS OF SMALL GTPASE SUPERFAMILY"/>
    <property type="match status" value="1"/>
</dbReference>
<keyword evidence="1" id="KW-0547">Nucleotide-binding</keyword>
<dbReference type="GO" id="GO:0007165">
    <property type="term" value="P:signal transduction"/>
    <property type="evidence" value="ECO:0007669"/>
    <property type="project" value="InterPro"/>
</dbReference>
<dbReference type="EMBL" id="KB206817">
    <property type="protein sequence ID" value="ELP87689.1"/>
    <property type="molecule type" value="Genomic_DNA"/>
</dbReference>
<dbReference type="GO" id="GO:0003924">
    <property type="term" value="F:GTPase activity"/>
    <property type="evidence" value="ECO:0007669"/>
    <property type="project" value="InterPro"/>
</dbReference>
<dbReference type="GO" id="GO:0016020">
    <property type="term" value="C:membrane"/>
    <property type="evidence" value="ECO:0007669"/>
    <property type="project" value="InterPro"/>
</dbReference>
<evidence type="ECO:0000313" key="4">
    <source>
        <dbReference type="Proteomes" id="UP000014680"/>
    </source>
</evidence>
<dbReference type="InterPro" id="IPR020849">
    <property type="entry name" value="Small_GTPase_Ras-type"/>
</dbReference>
<proteinExistence type="predicted"/>
<evidence type="ECO:0000256" key="1">
    <source>
        <dbReference type="ARBA" id="ARBA00022741"/>
    </source>
</evidence>